<proteinExistence type="predicted"/>
<feature type="domain" description="DUF3846" evidence="1">
    <location>
        <begin position="1"/>
        <end position="96"/>
    </location>
</feature>
<accession>A0A1G8RNC1</accession>
<evidence type="ECO:0000313" key="2">
    <source>
        <dbReference type="EMBL" id="SDJ17985.1"/>
    </source>
</evidence>
<evidence type="ECO:0000259" key="1">
    <source>
        <dbReference type="Pfam" id="PF12957"/>
    </source>
</evidence>
<evidence type="ECO:0000313" key="3">
    <source>
        <dbReference type="Proteomes" id="UP000183255"/>
    </source>
</evidence>
<dbReference type="InterPro" id="IPR024559">
    <property type="entry name" value="DUF3846"/>
</dbReference>
<dbReference type="Proteomes" id="UP000183255">
    <property type="component" value="Unassembled WGS sequence"/>
</dbReference>
<name>A0A1G8RNC1_9CLOT</name>
<reference evidence="2 3" key="1">
    <citation type="submission" date="2016-10" db="EMBL/GenBank/DDBJ databases">
        <authorList>
            <person name="de Groot N.N."/>
        </authorList>
    </citation>
    <scope>NUCLEOTIDE SEQUENCE [LARGE SCALE GENOMIC DNA]</scope>
    <source>
        <strain evidence="2 3">CGMCC 1.5058</strain>
    </source>
</reference>
<dbReference type="EMBL" id="FNDZ01000009">
    <property type="protein sequence ID" value="SDJ17985.1"/>
    <property type="molecule type" value="Genomic_DNA"/>
</dbReference>
<dbReference type="RefSeq" id="WP_031577324.1">
    <property type="nucleotide sequence ID" value="NZ_FNDZ01000009.1"/>
</dbReference>
<organism evidence="2 3">
    <name type="scientific">Proteiniclasticum ruminis</name>
    <dbReference type="NCBI Taxonomy" id="398199"/>
    <lineage>
        <taxon>Bacteria</taxon>
        <taxon>Bacillati</taxon>
        <taxon>Bacillota</taxon>
        <taxon>Clostridia</taxon>
        <taxon>Eubacteriales</taxon>
        <taxon>Clostridiaceae</taxon>
        <taxon>Proteiniclasticum</taxon>
    </lineage>
</organism>
<dbReference type="Pfam" id="PF12957">
    <property type="entry name" value="DUF3846"/>
    <property type="match status" value="1"/>
</dbReference>
<gene>
    <name evidence="2" type="ORF">SAMN05421804_10917</name>
</gene>
<dbReference type="AlphaFoldDB" id="A0A1G8RNC1"/>
<sequence>MDVLIVEPEKAPRMASITGDLNSLQQVVGGYIEAVYPYDDPVAIVCHEEGKLIGLPLNRKLEDYDIIAGTFIVCGLGEEDFDSLTPELAEKYREKFADPEIFMKMGSRIVAIPIKPKDELHMAKPKQKSTEPEL</sequence>
<protein>
    <recommendedName>
        <fullName evidence="1">DUF3846 domain-containing protein</fullName>
    </recommendedName>
</protein>